<name>A0A5C1AQQ0_9BACT</name>
<dbReference type="EMBL" id="CP042425">
    <property type="protein sequence ID" value="QEL20517.1"/>
    <property type="molecule type" value="Genomic_DNA"/>
</dbReference>
<dbReference type="Gene3D" id="3.40.50.2300">
    <property type="match status" value="1"/>
</dbReference>
<dbReference type="InterPro" id="IPR050595">
    <property type="entry name" value="Bact_response_regulator"/>
</dbReference>
<sequence length="148" mass="15865">MTDTLDTPLSVLVADDNADAADSLAQLVALRGHRPRVAHGGRDALRLAAEAPPDVAILDLLMPDLDGWAVARYLVAADRPPVVAAVTGCDDRPGRNLSTAAGIRFHIVKPVDPVVILDLLDWAVRTKWPDKPGHRELKNRANSGTEVC</sequence>
<accession>A0A5C1AQQ0</accession>
<keyword evidence="1 2" id="KW-0597">Phosphoprotein</keyword>
<proteinExistence type="predicted"/>
<dbReference type="InterPro" id="IPR001789">
    <property type="entry name" value="Sig_transdc_resp-reg_receiver"/>
</dbReference>
<dbReference type="SUPFAM" id="SSF52172">
    <property type="entry name" value="CheY-like"/>
    <property type="match status" value="1"/>
</dbReference>
<evidence type="ECO:0000259" key="3">
    <source>
        <dbReference type="PROSITE" id="PS50110"/>
    </source>
</evidence>
<dbReference type="PROSITE" id="PS50110">
    <property type="entry name" value="RESPONSE_REGULATORY"/>
    <property type="match status" value="1"/>
</dbReference>
<dbReference type="GO" id="GO:0000160">
    <property type="term" value="P:phosphorelay signal transduction system"/>
    <property type="evidence" value="ECO:0007669"/>
    <property type="project" value="InterPro"/>
</dbReference>
<dbReference type="KEGG" id="lrs:PX52LOC_07621"/>
<evidence type="ECO:0000256" key="1">
    <source>
        <dbReference type="ARBA" id="ARBA00022553"/>
    </source>
</evidence>
<gene>
    <name evidence="4" type="ORF">PX52LOC_07621</name>
</gene>
<organism evidence="4 5">
    <name type="scientific">Limnoglobus roseus</name>
    <dbReference type="NCBI Taxonomy" id="2598579"/>
    <lineage>
        <taxon>Bacteria</taxon>
        <taxon>Pseudomonadati</taxon>
        <taxon>Planctomycetota</taxon>
        <taxon>Planctomycetia</taxon>
        <taxon>Gemmatales</taxon>
        <taxon>Gemmataceae</taxon>
        <taxon>Limnoglobus</taxon>
    </lineage>
</organism>
<dbReference type="InterPro" id="IPR011006">
    <property type="entry name" value="CheY-like_superfamily"/>
</dbReference>
<protein>
    <submittedName>
        <fullName evidence="4">Response regulator</fullName>
    </submittedName>
</protein>
<keyword evidence="5" id="KW-1185">Reference proteome</keyword>
<evidence type="ECO:0000313" key="5">
    <source>
        <dbReference type="Proteomes" id="UP000324974"/>
    </source>
</evidence>
<dbReference type="OrthoDB" id="301876at2"/>
<evidence type="ECO:0000313" key="4">
    <source>
        <dbReference type="EMBL" id="QEL20517.1"/>
    </source>
</evidence>
<dbReference type="SMART" id="SM00448">
    <property type="entry name" value="REC"/>
    <property type="match status" value="1"/>
</dbReference>
<dbReference type="RefSeq" id="WP_149114809.1">
    <property type="nucleotide sequence ID" value="NZ_CP042425.1"/>
</dbReference>
<feature type="modified residue" description="4-aspartylphosphate" evidence="2">
    <location>
        <position position="59"/>
    </location>
</feature>
<evidence type="ECO:0000256" key="2">
    <source>
        <dbReference type="PROSITE-ProRule" id="PRU00169"/>
    </source>
</evidence>
<dbReference type="AlphaFoldDB" id="A0A5C1AQQ0"/>
<dbReference type="Pfam" id="PF00072">
    <property type="entry name" value="Response_reg"/>
    <property type="match status" value="1"/>
</dbReference>
<reference evidence="5" key="1">
    <citation type="submission" date="2019-08" db="EMBL/GenBank/DDBJ databases">
        <title>Limnoglobus roseus gen. nov., sp. nov., a novel freshwater planctomycete with a giant genome from the family Gemmataceae.</title>
        <authorList>
            <person name="Kulichevskaya I.S."/>
            <person name="Naumoff D.G."/>
            <person name="Miroshnikov K."/>
            <person name="Ivanova A."/>
            <person name="Philippov D.A."/>
            <person name="Hakobyan A."/>
            <person name="Rijpstra I.C."/>
            <person name="Sinninghe Damste J.S."/>
            <person name="Liesack W."/>
            <person name="Dedysh S.N."/>
        </authorList>
    </citation>
    <scope>NUCLEOTIDE SEQUENCE [LARGE SCALE GENOMIC DNA]</scope>
    <source>
        <strain evidence="5">PX52</strain>
    </source>
</reference>
<feature type="domain" description="Response regulatory" evidence="3">
    <location>
        <begin position="10"/>
        <end position="124"/>
    </location>
</feature>
<dbReference type="Proteomes" id="UP000324974">
    <property type="component" value="Chromosome"/>
</dbReference>
<dbReference type="PANTHER" id="PTHR44591">
    <property type="entry name" value="STRESS RESPONSE REGULATOR PROTEIN 1"/>
    <property type="match status" value="1"/>
</dbReference>
<dbReference type="PANTHER" id="PTHR44591:SF3">
    <property type="entry name" value="RESPONSE REGULATORY DOMAIN-CONTAINING PROTEIN"/>
    <property type="match status" value="1"/>
</dbReference>